<dbReference type="InterPro" id="IPR007801">
    <property type="entry name" value="MbnB/TglH/ChrH"/>
</dbReference>
<dbReference type="RefSeq" id="WP_026634381.1">
    <property type="nucleotide sequence ID" value="NZ_FONH01000001.1"/>
</dbReference>
<dbReference type="PANTHER" id="PTHR42194:SF1">
    <property type="entry name" value="UPF0276 PROTEIN HI_1600"/>
    <property type="match status" value="1"/>
</dbReference>
<dbReference type="InterPro" id="IPR036237">
    <property type="entry name" value="Xyl_isomerase-like_sf"/>
</dbReference>
<dbReference type="AlphaFoldDB" id="A0A1I1XSP7"/>
<proteinExistence type="predicted"/>
<evidence type="ECO:0000313" key="1">
    <source>
        <dbReference type="EMBL" id="SFE10365.1"/>
    </source>
</evidence>
<dbReference type="STRING" id="500610.SAMN02799615_00366"/>
<protein>
    <submittedName>
        <fullName evidence="1">Uncharacterized protein</fullName>
    </submittedName>
</protein>
<dbReference type="SUPFAM" id="SSF51658">
    <property type="entry name" value="Xylose isomerase-like"/>
    <property type="match status" value="1"/>
</dbReference>
<gene>
    <name evidence="1" type="ORF">SAMN02799615_00366</name>
</gene>
<dbReference type="Proteomes" id="UP000199477">
    <property type="component" value="Unassembled WGS sequence"/>
</dbReference>
<dbReference type="NCBIfam" id="NF003818">
    <property type="entry name" value="PRK05409.1"/>
    <property type="match status" value="1"/>
</dbReference>
<accession>A0A1I1XSP7</accession>
<dbReference type="Gene3D" id="3.20.20.150">
    <property type="entry name" value="Divalent-metal-dependent TIM barrel enzymes"/>
    <property type="match status" value="1"/>
</dbReference>
<dbReference type="EMBL" id="FONH01000001">
    <property type="protein sequence ID" value="SFE10365.1"/>
    <property type="molecule type" value="Genomic_DNA"/>
</dbReference>
<organism evidence="1 2">
    <name type="scientific">Dyella marensis</name>
    <dbReference type="NCBI Taxonomy" id="500610"/>
    <lineage>
        <taxon>Bacteria</taxon>
        <taxon>Pseudomonadati</taxon>
        <taxon>Pseudomonadota</taxon>
        <taxon>Gammaproteobacteria</taxon>
        <taxon>Lysobacterales</taxon>
        <taxon>Rhodanobacteraceae</taxon>
        <taxon>Dyella</taxon>
    </lineage>
</organism>
<dbReference type="PANTHER" id="PTHR42194">
    <property type="entry name" value="UPF0276 PROTEIN HI_1600"/>
    <property type="match status" value="1"/>
</dbReference>
<evidence type="ECO:0000313" key="2">
    <source>
        <dbReference type="Proteomes" id="UP000199477"/>
    </source>
</evidence>
<dbReference type="Pfam" id="PF05114">
    <property type="entry name" value="MbnB_TglH_ChrH"/>
    <property type="match status" value="1"/>
</dbReference>
<reference evidence="2" key="1">
    <citation type="submission" date="2016-10" db="EMBL/GenBank/DDBJ databases">
        <authorList>
            <person name="Varghese N."/>
            <person name="Submissions S."/>
        </authorList>
    </citation>
    <scope>NUCLEOTIDE SEQUENCE [LARGE SCALE GENOMIC DNA]</scope>
    <source>
        <strain evidence="2">UNC178MFTsu3.1</strain>
    </source>
</reference>
<sequence>MFTRHSIGVGVLFNPSLADFVEHCSDAVDFYSVIPERFWNDHGRGASQRFVPLPNEIELLDRIAAKKSVVAHGVGLSIASASLFDLDYVHQLKAWQARYGFAWISEHLAAVRIAQAAGSDHHAGLALPLPWDEELLDLLCERIRQAQDVLGQAMLFENGVEYTPVPFSEMSEPAFLNALVERTGCGVLLDLHNLHVNAKNLGHSPVDFIDALNLDAVQEIHIAGGSSMHGIYLDSHSGPCPPEVFELLSLVAPRCPQLRGVTFEFLESYFPMMGDQGVLAQIAAARQALQPSMSNVPCPLPSSSARLAT</sequence>
<name>A0A1I1XSP7_9GAMM</name>
<keyword evidence="2" id="KW-1185">Reference proteome</keyword>